<feature type="region of interest" description="Disordered" evidence="7">
    <location>
        <begin position="1132"/>
        <end position="1151"/>
    </location>
</feature>
<protein>
    <recommendedName>
        <fullName evidence="6">Enhancer of polycomb-like protein</fullName>
    </recommendedName>
</protein>
<dbReference type="InterPro" id="IPR024943">
    <property type="entry name" value="Enhancer_polycomb"/>
</dbReference>
<feature type="compositionally biased region" description="Basic residues" evidence="7">
    <location>
        <begin position="684"/>
        <end position="695"/>
    </location>
</feature>
<feature type="compositionally biased region" description="Low complexity" evidence="7">
    <location>
        <begin position="439"/>
        <end position="449"/>
    </location>
</feature>
<dbReference type="GO" id="GO:0006357">
    <property type="term" value="P:regulation of transcription by RNA polymerase II"/>
    <property type="evidence" value="ECO:0007669"/>
    <property type="project" value="InterPro"/>
</dbReference>
<keyword evidence="10" id="KW-1185">Reference proteome</keyword>
<evidence type="ECO:0000256" key="3">
    <source>
        <dbReference type="ARBA" id="ARBA00023015"/>
    </source>
</evidence>
<evidence type="ECO:0000259" key="8">
    <source>
        <dbReference type="Pfam" id="PF10513"/>
    </source>
</evidence>
<dbReference type="EMBL" id="AP029267">
    <property type="protein sequence ID" value="BFG04681.1"/>
    <property type="molecule type" value="Genomic_DNA"/>
</dbReference>
<feature type="compositionally biased region" description="Low complexity" evidence="7">
    <location>
        <begin position="375"/>
        <end position="409"/>
    </location>
</feature>
<name>A0AAU9GAJ5_DROMD</name>
<feature type="region of interest" description="Disordered" evidence="7">
    <location>
        <begin position="475"/>
        <end position="496"/>
    </location>
</feature>
<evidence type="ECO:0000313" key="9">
    <source>
        <dbReference type="EMBL" id="BFG04681.1"/>
    </source>
</evidence>
<comment type="subcellular location">
    <subcellularLocation>
        <location evidence="1 6">Nucleus</location>
    </subcellularLocation>
</comment>
<evidence type="ECO:0000313" key="10">
    <source>
        <dbReference type="Proteomes" id="UP001500889"/>
    </source>
</evidence>
<keyword evidence="4 6" id="KW-0804">Transcription</keyword>
<dbReference type="GO" id="GO:0035267">
    <property type="term" value="C:NuA4 histone acetyltransferase complex"/>
    <property type="evidence" value="ECO:0007669"/>
    <property type="project" value="InterPro"/>
</dbReference>
<dbReference type="PANTHER" id="PTHR14898">
    <property type="entry name" value="ENHANCER OF POLYCOMB"/>
    <property type="match status" value="1"/>
</dbReference>
<feature type="region of interest" description="Disordered" evidence="7">
    <location>
        <begin position="1776"/>
        <end position="1803"/>
    </location>
</feature>
<feature type="region of interest" description="Disordered" evidence="7">
    <location>
        <begin position="2139"/>
        <end position="2158"/>
    </location>
</feature>
<evidence type="ECO:0000256" key="4">
    <source>
        <dbReference type="ARBA" id="ARBA00023163"/>
    </source>
</evidence>
<feature type="region of interest" description="Disordered" evidence="7">
    <location>
        <begin position="2105"/>
        <end position="2129"/>
    </location>
</feature>
<proteinExistence type="inferred from homology"/>
<evidence type="ECO:0000256" key="6">
    <source>
        <dbReference type="RuleBase" id="RU361124"/>
    </source>
</evidence>
<feature type="compositionally biased region" description="Low complexity" evidence="7">
    <location>
        <begin position="1626"/>
        <end position="1637"/>
    </location>
</feature>
<gene>
    <name evidence="9" type="ORF">DMAD_03585</name>
</gene>
<dbReference type="Proteomes" id="UP001500889">
    <property type="component" value="Chromosome E"/>
</dbReference>
<dbReference type="InterPro" id="IPR019542">
    <property type="entry name" value="Enhancer_polycomb-like_N"/>
</dbReference>
<evidence type="ECO:0000256" key="1">
    <source>
        <dbReference type="ARBA" id="ARBA00004123"/>
    </source>
</evidence>
<feature type="region of interest" description="Disordered" evidence="7">
    <location>
        <begin position="1228"/>
        <end position="1263"/>
    </location>
</feature>
<dbReference type="Pfam" id="PF10513">
    <property type="entry name" value="EPL1"/>
    <property type="match status" value="1"/>
</dbReference>
<feature type="region of interest" description="Disordered" evidence="7">
    <location>
        <begin position="680"/>
        <end position="724"/>
    </location>
</feature>
<organism evidence="9 10">
    <name type="scientific">Drosophila madeirensis</name>
    <name type="common">Fruit fly</name>
    <dbReference type="NCBI Taxonomy" id="30013"/>
    <lineage>
        <taxon>Eukaryota</taxon>
        <taxon>Metazoa</taxon>
        <taxon>Ecdysozoa</taxon>
        <taxon>Arthropoda</taxon>
        <taxon>Hexapoda</taxon>
        <taxon>Insecta</taxon>
        <taxon>Pterygota</taxon>
        <taxon>Neoptera</taxon>
        <taxon>Endopterygota</taxon>
        <taxon>Diptera</taxon>
        <taxon>Brachycera</taxon>
        <taxon>Muscomorpha</taxon>
        <taxon>Ephydroidea</taxon>
        <taxon>Drosophilidae</taxon>
        <taxon>Drosophila</taxon>
        <taxon>Sophophora</taxon>
    </lineage>
</organism>
<feature type="region of interest" description="Disordered" evidence="7">
    <location>
        <begin position="756"/>
        <end position="814"/>
    </location>
</feature>
<comment type="similarity">
    <text evidence="2 6">Belongs to the enhancer of polycomb family.</text>
</comment>
<feature type="compositionally biased region" description="Low complexity" evidence="7">
    <location>
        <begin position="1824"/>
        <end position="1851"/>
    </location>
</feature>
<feature type="compositionally biased region" description="Gly residues" evidence="7">
    <location>
        <begin position="2114"/>
        <end position="2129"/>
    </location>
</feature>
<keyword evidence="5 6" id="KW-0539">Nucleus</keyword>
<evidence type="ECO:0000256" key="2">
    <source>
        <dbReference type="ARBA" id="ARBA00008035"/>
    </source>
</evidence>
<accession>A0AAU9GAJ5</accession>
<feature type="compositionally biased region" description="Basic residues" evidence="7">
    <location>
        <begin position="357"/>
        <end position="370"/>
    </location>
</feature>
<reference evidence="9 10" key="1">
    <citation type="submission" date="2024-02" db="EMBL/GenBank/DDBJ databases">
        <title>A chromosome-level genome assembly of Drosophila madeirensis, a fruit fly species endemic to Madeira island.</title>
        <authorList>
            <person name="Tomihara K."/>
            <person name="Llopart A."/>
            <person name="Yamamoto D."/>
        </authorList>
    </citation>
    <scope>NUCLEOTIDE SEQUENCE [LARGE SCALE GENOMIC DNA]</scope>
    <source>
        <strain evidence="9 10">RF1</strain>
    </source>
</reference>
<sequence length="2158" mass="234295">MSKLSFRARHLDPSKQMPIYLAEELPDLPEYSAINRAVPQMPSGMEKEEESEHHLQRAICTGLIIPTPEVLQTDQPFYDTYYPPDYKMPRQMIHMQPLGLDTEVPDYDMDKADMEWLNQQERLELSELKFEQLMDLLEKSSGQTVVTLNEAKSLLNQDDETSISLYDYWLNKRLKMQHPLILTVKTESRPGASSNNPYLAFRRRTEKMQTRKNRKNDEASYEKMLKLRRDLQRATTILEMVRRREETKREQLKTSVNIFEKRVEMRDFNGAVYSELNAQYKSTRPAYNSVYTNQYSQGAAAAVGTGGAILAALPPGLLSTGGAAGNANVYASPSQYLNTSTMDTIHSGSGNGSSSRKEKRPYKKRKHKLPRDKQQNLQHQQLQQQQQQQQQTQQYLPGQSSGSGASPAHHLPHHLHNRQQSASPAANDSILDSEEDDYLNGGLNGNQLGSESEDEAPFAFRRKPSCIYLPTRHRNGRWPYDSADEETETSKSAGGYSDPKYRYTLTSINYPRPRCIGFARRRVGRGGRILLDRAITNFDDVWSQLDYTVMESVVKNNNAQRRSNQLKPEGLLLPVAKPCSPPTVVDLVVVPAAKPMDVDETSSLPLDIVKSEPNSEQADKPIASNRPVGDSMLLPLPQDKEVDEVLELEPDGEEDDLATDDENVARLSFYSSAVTLSQNSHDMRLKRRRLRHKKQQMRELNAAKRLKRSSEAAAAAGEEDSTSTAQLCPLPRAYLQRLVLALGQKLKQEEPMEVCENLAPQEEKSSAAEELPAPRANHQQQHHHHHRSNNNNNTVLNNNNNSSSSSSSSNNMNKDVSISDKINVIKLEAEAEANESVGREDQPVASTSAAAAAARAVEAAAAAEAASSTSSAAGACMLGPSVEDVAKTIKRELIDADDSNEPLSSIRTATVLQASSAPDPDPELMDDEAEDDVNLAQLSNIIRHTAVKKELEAQQQQQQQLQQQEQRVCPQQELKEETVCLNQLPDVIRLQNLRNSQTHPKPRDLFIDAPAEELDVDYLGGLSPTSSQRLDICNELLSEIRRDWLHFRPKTPTDELSDSHDGVDKPCSEPSGLHAVDWTQDTPVSIELNRLGKLEEIESDSSSYFLSNAFKYTDMDSDAQLIQTAYAQDYARGNSKSPNCSGSGSGSGSALEFNLSAGDSLTDINNLLGDDEDDNHEHMLDNILQECAMDDPKALNQATSFWNGILDGEAAVDEVEIADQLLDCIDEKKPKVGGGESSKRAGRPRKPRPANVPVGSSSFTVCPTQESLKDREVFFSQEVLKPKEEPQPQAEPETASVPVTTVTTTTADTLLEAVKVEPVLEQPQPEVVVPSTVQLQPTPPPQSQSQSMPLPIVATPTPQLINIPAQITPQKPQMSQIQSQVQTQQLQLTTQTQTQAQVQTPTGPQVTQLLNQFANAGPQIIARTEYGGGAAVGDIVTITPHTGSSPLPTLSAQQQLQHQLAQAQLRNVTVQQRQGTPQQVQVQQQQQQPTQQLLFQMQRDGIGSPVITTQSIVTSSRSLTPLNAAGAGAAGNHMIYTTGSGEIITAAAAAASQKVTYAIQKTSGGGGGATTTSIGPNTVITLSNVKLQSDDNCSAGGVGSSSGSSVNIINTASGQQLAVHSIAGMQQHQQQQQQQQQGSTTTPLIVTTPNRNNVVQQHSQQQLVQQQPIVWRQVSGTNTAVATTAVLSTTADTSPAAVGNKILWTSRATQKRQLNGPENTDINKLLLNRKFSQRKVIGQHPGGQQLQQQLQQQIQLTKQQLQQLVHHEDDMVTTTTTINSGDQMDTGESLPQQQHHQHQQLQKLSKVIKMSPFPLLVSDLNLQQQPQQQQQQQQQSGQHSGQSQQQQQQQQLKPNSAAAIAANHNYSLQPATAIISSQSAPQQANKIFLTSSNSGGGGNFTIATASELQAAAAAVAASNSGGQKLHYKELTNSNLKLNFVSSTGETLASQAPQQVGATTVVLNKAQQQQVHHQKLKAVSAANAQQVQQGDKRVLYTSLLNVKPLQKNNSGQMQMQLGPGGLQQVLRGRLNNSAIITRTLPLGTTVNSSGGGGAGGTPTTIRQLVSTNANNVGSSDGGALLSAKDVGKSLTVEQVIASANNGGVVMPTSNNNNNNGGGTGSGGSGAAGGGVSGGVTVTTSSNVNVTGAGGAGVTSTINR</sequence>
<feature type="region of interest" description="Disordered" evidence="7">
    <location>
        <begin position="1824"/>
        <end position="1857"/>
    </location>
</feature>
<feature type="compositionally biased region" description="Polar residues" evidence="7">
    <location>
        <begin position="1254"/>
        <end position="1263"/>
    </location>
</feature>
<feature type="domain" description="Enhancer of polycomb-like N-terminal" evidence="8">
    <location>
        <begin position="7"/>
        <end position="139"/>
    </location>
</feature>
<feature type="region of interest" description="Disordered" evidence="7">
    <location>
        <begin position="1622"/>
        <end position="1646"/>
    </location>
</feature>
<keyword evidence="3 6" id="KW-0805">Transcription regulation</keyword>
<dbReference type="GO" id="GO:0005634">
    <property type="term" value="C:nucleus"/>
    <property type="evidence" value="ECO:0007669"/>
    <property type="project" value="UniProtKB-SubCell"/>
</dbReference>
<evidence type="ECO:0000256" key="7">
    <source>
        <dbReference type="SAM" id="MobiDB-lite"/>
    </source>
</evidence>
<evidence type="ECO:0000256" key="5">
    <source>
        <dbReference type="ARBA" id="ARBA00023242"/>
    </source>
</evidence>
<feature type="region of interest" description="Disordered" evidence="7">
    <location>
        <begin position="341"/>
        <end position="456"/>
    </location>
</feature>
<feature type="compositionally biased region" description="Low complexity" evidence="7">
    <location>
        <begin position="789"/>
        <end position="813"/>
    </location>
</feature>
<feature type="region of interest" description="Disordered" evidence="7">
    <location>
        <begin position="610"/>
        <end position="633"/>
    </location>
</feature>